<gene>
    <name evidence="6" type="primary">yeaJ</name>
    <name evidence="6" type="ORF">VTH8203_02136</name>
</gene>
<dbReference type="GO" id="GO:1902201">
    <property type="term" value="P:negative regulation of bacterial-type flagellum-dependent cell motility"/>
    <property type="evidence" value="ECO:0007669"/>
    <property type="project" value="TreeGrafter"/>
</dbReference>
<sequence length="463" mass="52159">MQKLTKKYALLLLKSALVSSVIYGFAVFQSLDKLVKNEVAQFHLVTKSIQDYKSTVYILGFLFEAQIAANKSTQVGYPLFDKGRVYLLNPGELLAHNERVVIMTAQKMFYSMPELALAKEYLLYYRSYEGMKILASHAFGGVNLDVTEVFSQKVCVESFKCSKYASQEDLDNRIVVSDIYRDNVTNKAVITISSPVYDGSRMVGDLNADVYLDKFPFLSNKQYVSRRTEAGREIIIEDRRYPFAHSAHSQRTDVDTGLTIVYKIPYSKIVVDSLWVYLAMVVVFLYVLIRLDELKVKKEKLKVAELAVKLDELTGLYNRAILRDSGVKYAVEKKGLAVIAIDGDRLKSINDNYGHHAGDEAIVYIAQCMRKCFRESDYLIRSGGDEFLALLPGCGLQTAERLAVKLSHIVRSKTFGLKESRLGISYGVAVVLDNESLSSAIKRADAALYQVKRNKSQPVNRVV</sequence>
<dbReference type="NCBIfam" id="TIGR00254">
    <property type="entry name" value="GGDEF"/>
    <property type="match status" value="1"/>
</dbReference>
<dbReference type="GO" id="GO:0043709">
    <property type="term" value="P:cell adhesion involved in single-species biofilm formation"/>
    <property type="evidence" value="ECO:0007669"/>
    <property type="project" value="TreeGrafter"/>
</dbReference>
<evidence type="ECO:0000256" key="4">
    <source>
        <dbReference type="SAM" id="Phobius"/>
    </source>
</evidence>
<dbReference type="GO" id="GO:0052621">
    <property type="term" value="F:diguanylate cyclase activity"/>
    <property type="evidence" value="ECO:0007669"/>
    <property type="project" value="UniProtKB-EC"/>
</dbReference>
<protein>
    <recommendedName>
        <fullName evidence="2">diguanylate cyclase</fullName>
        <ecNumber evidence="2">2.7.7.65</ecNumber>
    </recommendedName>
</protein>
<dbReference type="InterPro" id="IPR043128">
    <property type="entry name" value="Rev_trsase/Diguanyl_cyclase"/>
</dbReference>
<name>A0A240EIK8_9VIBR</name>
<dbReference type="PROSITE" id="PS50887">
    <property type="entry name" value="GGDEF"/>
    <property type="match status" value="1"/>
</dbReference>
<dbReference type="InterPro" id="IPR029151">
    <property type="entry name" value="Sensor-like_sf"/>
</dbReference>
<proteinExistence type="predicted"/>
<dbReference type="EC" id="2.7.7.65" evidence="2"/>
<evidence type="ECO:0000256" key="2">
    <source>
        <dbReference type="ARBA" id="ARBA00012528"/>
    </source>
</evidence>
<evidence type="ECO:0000313" key="7">
    <source>
        <dbReference type="Proteomes" id="UP000219336"/>
    </source>
</evidence>
<organism evidence="6 7">
    <name type="scientific">Vibrio thalassae</name>
    <dbReference type="NCBI Taxonomy" id="1243014"/>
    <lineage>
        <taxon>Bacteria</taxon>
        <taxon>Pseudomonadati</taxon>
        <taxon>Pseudomonadota</taxon>
        <taxon>Gammaproteobacteria</taxon>
        <taxon>Vibrionales</taxon>
        <taxon>Vibrionaceae</taxon>
        <taxon>Vibrio</taxon>
    </lineage>
</organism>
<feature type="transmembrane region" description="Helical" evidence="4">
    <location>
        <begin position="274"/>
        <end position="291"/>
    </location>
</feature>
<evidence type="ECO:0000256" key="3">
    <source>
        <dbReference type="ARBA" id="ARBA00034247"/>
    </source>
</evidence>
<keyword evidence="4" id="KW-0812">Transmembrane</keyword>
<dbReference type="InterPro" id="IPR000160">
    <property type="entry name" value="GGDEF_dom"/>
</dbReference>
<dbReference type="InterPro" id="IPR050469">
    <property type="entry name" value="Diguanylate_Cyclase"/>
</dbReference>
<feature type="domain" description="GGDEF" evidence="5">
    <location>
        <begin position="334"/>
        <end position="463"/>
    </location>
</feature>
<dbReference type="SMART" id="SM00267">
    <property type="entry name" value="GGDEF"/>
    <property type="match status" value="1"/>
</dbReference>
<dbReference type="Proteomes" id="UP000219336">
    <property type="component" value="Unassembled WGS sequence"/>
</dbReference>
<evidence type="ECO:0000259" key="5">
    <source>
        <dbReference type="PROSITE" id="PS50887"/>
    </source>
</evidence>
<dbReference type="Gene3D" id="3.30.70.270">
    <property type="match status" value="1"/>
</dbReference>
<dbReference type="SUPFAM" id="SSF55073">
    <property type="entry name" value="Nucleotide cyclase"/>
    <property type="match status" value="1"/>
</dbReference>
<accession>A0A240EIK8</accession>
<dbReference type="SUPFAM" id="SSF103190">
    <property type="entry name" value="Sensory domain-like"/>
    <property type="match status" value="1"/>
</dbReference>
<dbReference type="OrthoDB" id="6395678at2"/>
<keyword evidence="6" id="KW-0548">Nucleotidyltransferase</keyword>
<dbReference type="Gene3D" id="3.30.450.20">
    <property type="entry name" value="PAS domain"/>
    <property type="match status" value="1"/>
</dbReference>
<evidence type="ECO:0000256" key="1">
    <source>
        <dbReference type="ARBA" id="ARBA00004533"/>
    </source>
</evidence>
<comment type="subcellular location">
    <subcellularLocation>
        <location evidence="1">Cell inner membrane</location>
    </subcellularLocation>
</comment>
<dbReference type="CDD" id="cd01949">
    <property type="entry name" value="GGDEF"/>
    <property type="match status" value="1"/>
</dbReference>
<evidence type="ECO:0000313" key="6">
    <source>
        <dbReference type="EMBL" id="SNX48518.1"/>
    </source>
</evidence>
<dbReference type="PANTHER" id="PTHR45138">
    <property type="entry name" value="REGULATORY COMPONENTS OF SENSORY TRANSDUCTION SYSTEM"/>
    <property type="match status" value="1"/>
</dbReference>
<dbReference type="EMBL" id="OANU01000028">
    <property type="protein sequence ID" value="SNX48518.1"/>
    <property type="molecule type" value="Genomic_DNA"/>
</dbReference>
<dbReference type="AlphaFoldDB" id="A0A240EIK8"/>
<keyword evidence="6" id="KW-0808">Transferase</keyword>
<dbReference type="InterPro" id="IPR029787">
    <property type="entry name" value="Nucleotide_cyclase"/>
</dbReference>
<keyword evidence="4" id="KW-1133">Transmembrane helix</keyword>
<comment type="catalytic activity">
    <reaction evidence="3">
        <text>2 GTP = 3',3'-c-di-GMP + 2 diphosphate</text>
        <dbReference type="Rhea" id="RHEA:24898"/>
        <dbReference type="ChEBI" id="CHEBI:33019"/>
        <dbReference type="ChEBI" id="CHEBI:37565"/>
        <dbReference type="ChEBI" id="CHEBI:58805"/>
        <dbReference type="EC" id="2.7.7.65"/>
    </reaction>
</comment>
<keyword evidence="7" id="KW-1185">Reference proteome</keyword>
<dbReference type="PANTHER" id="PTHR45138:SF9">
    <property type="entry name" value="DIGUANYLATE CYCLASE DGCM-RELATED"/>
    <property type="match status" value="1"/>
</dbReference>
<keyword evidence="4" id="KW-0472">Membrane</keyword>
<dbReference type="Pfam" id="PF00990">
    <property type="entry name" value="GGDEF"/>
    <property type="match status" value="1"/>
</dbReference>
<dbReference type="GO" id="GO:0005886">
    <property type="term" value="C:plasma membrane"/>
    <property type="evidence" value="ECO:0007669"/>
    <property type="project" value="UniProtKB-SubCell"/>
</dbReference>
<reference evidence="7" key="1">
    <citation type="submission" date="2016-06" db="EMBL/GenBank/DDBJ databases">
        <authorList>
            <person name="Rodrigo-Torres L."/>
            <person name="Arahal R.D."/>
            <person name="Lucena T."/>
        </authorList>
    </citation>
    <scope>NUCLEOTIDE SEQUENCE [LARGE SCALE GENOMIC DNA]</scope>
    <source>
        <strain evidence="7">CECT8203</strain>
    </source>
</reference>
<dbReference type="RefSeq" id="WP_096993681.1">
    <property type="nucleotide sequence ID" value="NZ_JBHSII010000004.1"/>
</dbReference>